<evidence type="ECO:0000313" key="1">
    <source>
        <dbReference type="EMBL" id="SVD90182.1"/>
    </source>
</evidence>
<gene>
    <name evidence="1" type="ORF">METZ01_LOCUS443036</name>
</gene>
<feature type="non-terminal residue" evidence="1">
    <location>
        <position position="86"/>
    </location>
</feature>
<organism evidence="1">
    <name type="scientific">marine metagenome</name>
    <dbReference type="NCBI Taxonomy" id="408172"/>
    <lineage>
        <taxon>unclassified sequences</taxon>
        <taxon>metagenomes</taxon>
        <taxon>ecological metagenomes</taxon>
    </lineage>
</organism>
<dbReference type="AlphaFoldDB" id="A0A382Z3V0"/>
<accession>A0A382Z3V0</accession>
<name>A0A382Z3V0_9ZZZZ</name>
<protein>
    <submittedName>
        <fullName evidence="1">Uncharacterized protein</fullName>
    </submittedName>
</protein>
<dbReference type="EMBL" id="UINC01180804">
    <property type="protein sequence ID" value="SVD90182.1"/>
    <property type="molecule type" value="Genomic_DNA"/>
</dbReference>
<feature type="non-terminal residue" evidence="1">
    <location>
        <position position="1"/>
    </location>
</feature>
<proteinExistence type="predicted"/>
<reference evidence="1" key="1">
    <citation type="submission" date="2018-05" db="EMBL/GenBank/DDBJ databases">
        <authorList>
            <person name="Lanie J.A."/>
            <person name="Ng W.-L."/>
            <person name="Kazmierczak K.M."/>
            <person name="Andrzejewski T.M."/>
            <person name="Davidsen T.M."/>
            <person name="Wayne K.J."/>
            <person name="Tettelin H."/>
            <person name="Glass J.I."/>
            <person name="Rusch D."/>
            <person name="Podicherti R."/>
            <person name="Tsui H.-C.T."/>
            <person name="Winkler M.E."/>
        </authorList>
    </citation>
    <scope>NUCLEOTIDE SEQUENCE</scope>
</reference>
<sequence length="86" mass="9957">VNHHSVFVPGFLTVDPQVVSAEIRENGYYVFEEALTSPFIDALVSDFECSDILENSTRILPHYRFNCKNYMYGLAVSKYYFNLLTH</sequence>